<keyword evidence="1" id="KW-0732">Signal</keyword>
<name>A0ABM8C5I1_9BURK</name>
<dbReference type="InterPro" id="IPR025737">
    <property type="entry name" value="FApF"/>
</dbReference>
<protein>
    <recommendedName>
        <fullName evidence="4">Transporter</fullName>
    </recommendedName>
</protein>
<organism evidence="2 3">
    <name type="scientific">Massilia varians</name>
    <dbReference type="NCBI Taxonomy" id="457921"/>
    <lineage>
        <taxon>Bacteria</taxon>
        <taxon>Pseudomonadati</taxon>
        <taxon>Pseudomonadota</taxon>
        <taxon>Betaproteobacteria</taxon>
        <taxon>Burkholderiales</taxon>
        <taxon>Oxalobacteraceae</taxon>
        <taxon>Telluria group</taxon>
        <taxon>Massilia</taxon>
    </lineage>
</organism>
<dbReference type="EMBL" id="AP026966">
    <property type="protein sequence ID" value="BDT58485.1"/>
    <property type="molecule type" value="Genomic_DNA"/>
</dbReference>
<dbReference type="RefSeq" id="WP_281913872.1">
    <property type="nucleotide sequence ID" value="NZ_AP026966.1"/>
</dbReference>
<evidence type="ECO:0000313" key="3">
    <source>
        <dbReference type="Proteomes" id="UP001163336"/>
    </source>
</evidence>
<evidence type="ECO:0000313" key="2">
    <source>
        <dbReference type="EMBL" id="BDT58485.1"/>
    </source>
</evidence>
<accession>A0ABM8C5I1</accession>
<evidence type="ECO:0008006" key="4">
    <source>
        <dbReference type="Google" id="ProtNLM"/>
    </source>
</evidence>
<feature type="chain" id="PRO_5045507646" description="Transporter" evidence="1">
    <location>
        <begin position="21"/>
        <end position="258"/>
    </location>
</feature>
<proteinExistence type="predicted"/>
<gene>
    <name evidence="2" type="ORF">MasN3_19790</name>
</gene>
<evidence type="ECO:0000256" key="1">
    <source>
        <dbReference type="SAM" id="SignalP"/>
    </source>
</evidence>
<sequence length="258" mass="27903">MKAPAILTAAVALCAASAQAQDKIESDRPDFVESSKVVGKGRFQFEAGLLVERERNAGTRERTLSTPTLLRFGIADTLELRVETDGRMNRHSTEEGRRTTAAGYGDTALGLSWHVLDGGEGRPSMAVLVSAEFDSGSRAFRGDGVRPALRVVGEWELSKEMTLGVMPGIGVERDEGGRYRYGMLGVALEKEFGQRWSGFAEVALPHIARSRHGGTEASFDIGAAYLLSKDVQLDAMLSRGLNSRTPDVAFTVGLSIRR</sequence>
<dbReference type="Proteomes" id="UP001163336">
    <property type="component" value="Chromosome"/>
</dbReference>
<keyword evidence="3" id="KW-1185">Reference proteome</keyword>
<feature type="signal peptide" evidence="1">
    <location>
        <begin position="1"/>
        <end position="20"/>
    </location>
</feature>
<reference evidence="2" key="1">
    <citation type="submission" date="2022-11" db="EMBL/GenBank/DDBJ databases">
        <title>Isolation and characterization of PLA-degrading bacterium Massilia sp. from Antarctic soil.</title>
        <authorList>
            <person name="Sato K."/>
            <person name="Gomez-Fuentes C."/>
            <person name="Ahmad S.A."/>
            <person name="Zulkharnain A."/>
        </authorList>
    </citation>
    <scope>NUCLEOTIDE SEQUENCE</scope>
    <source>
        <strain evidence="2">N-3</strain>
    </source>
</reference>
<dbReference type="Pfam" id="PF13557">
    <property type="entry name" value="Phenol_MetA_deg"/>
    <property type="match status" value="1"/>
</dbReference>